<accession>A0A7H2BE39</accession>
<feature type="chain" id="PRO_5028990485" evidence="2">
    <location>
        <begin position="26"/>
        <end position="326"/>
    </location>
</feature>
<dbReference type="PANTHER" id="PTHR30535:SF7">
    <property type="entry name" value="IRON(III) DICITRATE-BINDING PROTEIN"/>
    <property type="match status" value="1"/>
</dbReference>
<dbReference type="PROSITE" id="PS51257">
    <property type="entry name" value="PROKAR_LIPOPROTEIN"/>
    <property type="match status" value="1"/>
</dbReference>
<comment type="similarity">
    <text evidence="1">Belongs to the bacterial solute-binding protein 8 family.</text>
</comment>
<dbReference type="InterPro" id="IPR050902">
    <property type="entry name" value="ABC_Transporter_SBP"/>
</dbReference>
<dbReference type="EMBL" id="CP061539">
    <property type="protein sequence ID" value="QNV37935.1"/>
    <property type="molecule type" value="Genomic_DNA"/>
</dbReference>
<organism evidence="4 5">
    <name type="scientific">Rothia terrae</name>
    <dbReference type="NCBI Taxonomy" id="396015"/>
    <lineage>
        <taxon>Bacteria</taxon>
        <taxon>Bacillati</taxon>
        <taxon>Actinomycetota</taxon>
        <taxon>Actinomycetes</taxon>
        <taxon>Micrococcales</taxon>
        <taxon>Micrococcaceae</taxon>
        <taxon>Rothia</taxon>
    </lineage>
</organism>
<dbReference type="RefSeq" id="WP_190724728.1">
    <property type="nucleotide sequence ID" value="NZ_CP061539.1"/>
</dbReference>
<evidence type="ECO:0000259" key="3">
    <source>
        <dbReference type="PROSITE" id="PS50983"/>
    </source>
</evidence>
<evidence type="ECO:0000256" key="2">
    <source>
        <dbReference type="SAM" id="SignalP"/>
    </source>
</evidence>
<dbReference type="Proteomes" id="UP000516404">
    <property type="component" value="Chromosome"/>
</dbReference>
<dbReference type="GeneID" id="96622824"/>
<protein>
    <submittedName>
        <fullName evidence="4">ABC transporter substrate-binding protein</fullName>
    </submittedName>
</protein>
<evidence type="ECO:0000256" key="1">
    <source>
        <dbReference type="ARBA" id="ARBA00008814"/>
    </source>
</evidence>
<dbReference type="AlphaFoldDB" id="A0A7H2BE39"/>
<feature type="signal peptide" evidence="2">
    <location>
        <begin position="1"/>
        <end position="25"/>
    </location>
</feature>
<keyword evidence="2" id="KW-0732">Signal</keyword>
<dbReference type="KEGG" id="rter:IDM49_01130"/>
<dbReference type="InterPro" id="IPR002491">
    <property type="entry name" value="ABC_transptr_periplasmic_BD"/>
</dbReference>
<sequence length="326" mass="34810">MKHLFTVVGALAAVGALVLTGCSSAENSSAGASGESVTVQNCGTDVTFNKTPERMVLLKSAAVPALHDLGVLDQVVARAGAYPDAYYDQATRDELNKIPMLSDDLDAGGHLNISKDTVIAQQPDLVLGEVDNLDRASLSQLGIPLIEEPAMCKSGAPEHQSFDSIYDQLETYGTIFNKKDRADVAISDLKTRVDAVKKQVGDGDGRTAAVLYPTVGGGTTYAYGSKSMAEPQLEAAGFKNVFGDVDQRVFEVTGEELINRNPDVLILLYSEGDEQAVADAVKNLPGADSITAVHDNQMLVQLMNFTEPATPLVVDGLERIVERFYQ</sequence>
<proteinExistence type="inferred from homology"/>
<dbReference type="Gene3D" id="3.40.50.1980">
    <property type="entry name" value="Nitrogenase molybdenum iron protein domain"/>
    <property type="match status" value="2"/>
</dbReference>
<evidence type="ECO:0000313" key="4">
    <source>
        <dbReference type="EMBL" id="QNV37935.1"/>
    </source>
</evidence>
<dbReference type="Pfam" id="PF01497">
    <property type="entry name" value="Peripla_BP_2"/>
    <property type="match status" value="1"/>
</dbReference>
<gene>
    <name evidence="4" type="ORF">IDM49_01130</name>
</gene>
<feature type="domain" description="Fe/B12 periplasmic-binding" evidence="3">
    <location>
        <begin position="54"/>
        <end position="326"/>
    </location>
</feature>
<keyword evidence="5" id="KW-1185">Reference proteome</keyword>
<name>A0A7H2BE39_9MICC</name>
<dbReference type="PROSITE" id="PS50983">
    <property type="entry name" value="FE_B12_PBP"/>
    <property type="match status" value="1"/>
</dbReference>
<evidence type="ECO:0000313" key="5">
    <source>
        <dbReference type="Proteomes" id="UP000516404"/>
    </source>
</evidence>
<dbReference type="PANTHER" id="PTHR30535">
    <property type="entry name" value="VITAMIN B12-BINDING PROTEIN"/>
    <property type="match status" value="1"/>
</dbReference>
<reference evidence="4 5" key="1">
    <citation type="submission" date="2020-09" db="EMBL/GenBank/DDBJ databases">
        <title>Investigation of environmental microbes.</title>
        <authorList>
            <person name="Ou Y."/>
            <person name="Kang Q."/>
        </authorList>
    </citation>
    <scope>NUCLEOTIDE SEQUENCE [LARGE SCALE GENOMIC DNA]</scope>
    <source>
        <strain evidence="4 5">KJZ-14</strain>
    </source>
</reference>
<dbReference type="SUPFAM" id="SSF53807">
    <property type="entry name" value="Helical backbone' metal receptor"/>
    <property type="match status" value="1"/>
</dbReference>